<accession>G2Y7S3</accession>
<evidence type="ECO:0000313" key="2">
    <source>
        <dbReference type="EMBL" id="CCD34063.1"/>
    </source>
</evidence>
<proteinExistence type="predicted"/>
<evidence type="ECO:0000256" key="1">
    <source>
        <dbReference type="SAM" id="MobiDB-lite"/>
    </source>
</evidence>
<dbReference type="AlphaFoldDB" id="G2Y7S3"/>
<gene>
    <name evidence="2" type="ORF">BofuT4_uP106310.1</name>
</gene>
<feature type="region of interest" description="Disordered" evidence="1">
    <location>
        <begin position="53"/>
        <end position="78"/>
    </location>
</feature>
<dbReference type="InParanoid" id="G2Y7S3"/>
<dbReference type="EMBL" id="FQ790295">
    <property type="protein sequence ID" value="CCD34063.1"/>
    <property type="molecule type" value="Genomic_DNA"/>
</dbReference>
<feature type="compositionally biased region" description="Basic and acidic residues" evidence="1">
    <location>
        <begin position="15"/>
        <end position="24"/>
    </location>
</feature>
<sequence length="78" mass="9076">MLPSQSSPVQSSMQESEKVQEHQHQLHTYQFRLVNAAPSIQATVKMRGTTNIYHNQLHPRPRPRPIPIPMHRTNKTKQ</sequence>
<dbReference type="Proteomes" id="UP000008177">
    <property type="component" value="Unplaced contigs"/>
</dbReference>
<reference evidence="3" key="1">
    <citation type="journal article" date="2011" name="PLoS Genet.">
        <title>Genomic analysis of the necrotrophic fungal pathogens Sclerotinia sclerotiorum and Botrytis cinerea.</title>
        <authorList>
            <person name="Amselem J."/>
            <person name="Cuomo C.A."/>
            <person name="van Kan J.A."/>
            <person name="Viaud M."/>
            <person name="Benito E.P."/>
            <person name="Couloux A."/>
            <person name="Coutinho P.M."/>
            <person name="de Vries R.P."/>
            <person name="Dyer P.S."/>
            <person name="Fillinger S."/>
            <person name="Fournier E."/>
            <person name="Gout L."/>
            <person name="Hahn M."/>
            <person name="Kohn L."/>
            <person name="Lapalu N."/>
            <person name="Plummer K.M."/>
            <person name="Pradier J.M."/>
            <person name="Quevillon E."/>
            <person name="Sharon A."/>
            <person name="Simon A."/>
            <person name="ten Have A."/>
            <person name="Tudzynski B."/>
            <person name="Tudzynski P."/>
            <person name="Wincker P."/>
            <person name="Andrew M."/>
            <person name="Anthouard V."/>
            <person name="Beever R.E."/>
            <person name="Beffa R."/>
            <person name="Benoit I."/>
            <person name="Bouzid O."/>
            <person name="Brault B."/>
            <person name="Chen Z."/>
            <person name="Choquer M."/>
            <person name="Collemare J."/>
            <person name="Cotton P."/>
            <person name="Danchin E.G."/>
            <person name="Da Silva C."/>
            <person name="Gautier A."/>
            <person name="Giraud C."/>
            <person name="Giraud T."/>
            <person name="Gonzalez C."/>
            <person name="Grossetete S."/>
            <person name="Guldener U."/>
            <person name="Henrissat B."/>
            <person name="Howlett B.J."/>
            <person name="Kodira C."/>
            <person name="Kretschmer M."/>
            <person name="Lappartient A."/>
            <person name="Leroch M."/>
            <person name="Levis C."/>
            <person name="Mauceli E."/>
            <person name="Neuveglise C."/>
            <person name="Oeser B."/>
            <person name="Pearson M."/>
            <person name="Poulain J."/>
            <person name="Poussereau N."/>
            <person name="Quesneville H."/>
            <person name="Rascle C."/>
            <person name="Schumacher J."/>
            <person name="Segurens B."/>
            <person name="Sexton A."/>
            <person name="Silva E."/>
            <person name="Sirven C."/>
            <person name="Soanes D.M."/>
            <person name="Talbot N.J."/>
            <person name="Templeton M."/>
            <person name="Yandava C."/>
            <person name="Yarden O."/>
            <person name="Zeng Q."/>
            <person name="Rollins J.A."/>
            <person name="Lebrun M.H."/>
            <person name="Dickman M."/>
        </authorList>
    </citation>
    <scope>NUCLEOTIDE SEQUENCE [LARGE SCALE GENOMIC DNA]</scope>
    <source>
        <strain evidence="3">T4</strain>
    </source>
</reference>
<name>G2Y7S3_BOTF4</name>
<protein>
    <submittedName>
        <fullName evidence="2">Uncharacterized protein</fullName>
    </submittedName>
</protein>
<evidence type="ECO:0000313" key="3">
    <source>
        <dbReference type="Proteomes" id="UP000008177"/>
    </source>
</evidence>
<organism evidence="2 3">
    <name type="scientific">Botryotinia fuckeliana (strain T4)</name>
    <name type="common">Noble rot fungus</name>
    <name type="synonym">Botrytis cinerea</name>
    <dbReference type="NCBI Taxonomy" id="999810"/>
    <lineage>
        <taxon>Eukaryota</taxon>
        <taxon>Fungi</taxon>
        <taxon>Dikarya</taxon>
        <taxon>Ascomycota</taxon>
        <taxon>Pezizomycotina</taxon>
        <taxon>Leotiomycetes</taxon>
        <taxon>Helotiales</taxon>
        <taxon>Sclerotiniaceae</taxon>
        <taxon>Botrytis</taxon>
    </lineage>
</organism>
<feature type="region of interest" description="Disordered" evidence="1">
    <location>
        <begin position="1"/>
        <end position="24"/>
    </location>
</feature>
<dbReference type="HOGENOM" id="CLU_2621749_0_0_1"/>
<feature type="compositionally biased region" description="Low complexity" evidence="1">
    <location>
        <begin position="1"/>
        <end position="14"/>
    </location>
</feature>